<feature type="transmembrane region" description="Helical" evidence="6">
    <location>
        <begin position="258"/>
        <end position="282"/>
    </location>
</feature>
<dbReference type="PANTHER" id="PTHR33406:SF13">
    <property type="entry name" value="MEMBRANE PROTEIN YDFJ"/>
    <property type="match status" value="1"/>
</dbReference>
<keyword evidence="2" id="KW-1003">Cell membrane</keyword>
<dbReference type="EMBL" id="CP018258">
    <property type="protein sequence ID" value="APV43697.1"/>
    <property type="molecule type" value="Genomic_DNA"/>
</dbReference>
<dbReference type="Proteomes" id="UP000185934">
    <property type="component" value="Chromosome"/>
</dbReference>
<evidence type="ECO:0000256" key="4">
    <source>
        <dbReference type="ARBA" id="ARBA00022989"/>
    </source>
</evidence>
<dbReference type="GO" id="GO:0005886">
    <property type="term" value="C:plasma membrane"/>
    <property type="evidence" value="ECO:0007669"/>
    <property type="project" value="UniProtKB-SubCell"/>
</dbReference>
<feature type="transmembrane region" description="Helical" evidence="6">
    <location>
        <begin position="345"/>
        <end position="367"/>
    </location>
</feature>
<dbReference type="KEGG" id="dfo:Dform_00337"/>
<feature type="transmembrane region" description="Helical" evidence="6">
    <location>
        <begin position="20"/>
        <end position="39"/>
    </location>
</feature>
<dbReference type="InterPro" id="IPR000731">
    <property type="entry name" value="SSD"/>
</dbReference>
<feature type="transmembrane region" description="Helical" evidence="6">
    <location>
        <begin position="650"/>
        <end position="674"/>
    </location>
</feature>
<evidence type="ECO:0000256" key="3">
    <source>
        <dbReference type="ARBA" id="ARBA00022692"/>
    </source>
</evidence>
<keyword evidence="4 6" id="KW-1133">Transmembrane helix</keyword>
<sequence length="766" mass="81071">MDAFFKGLGRFIEEKRTLVIVASIVLLLGAMVGATRLTWATGMETMMDANSQVYKDYQEFNDNFGADAIIVLARADGLNNLLNLANITELDSIEQQLSGEDGVLSVVGPGFALRQAMAQVTGSAVLPPDQATLNAILLDNGAVRPEMKNFFPTDTIGIVIITMKGGATQAQIDALVSDANTAIDNASFSGVQGSVTGASVIFAEMQTLMSKSMSTMISISMLLMLVILAVVFSVRGFFAWRWLPLGAVVIGSVYAFGMMGWLSVPITMVSMAILPILIGLGVDYAVQFHNRYDEEARRGETVGEAIIDSVRHIGPAIAIAIIAAALGFVALFISPVPMIRQFGQMLVIGIVACYLVSLFILLPILYIHDRGKADKAIGKNGKVAAEGRAGVVERSLGKLAPWVIRNPVAIITVAALFTVLGVALDNKIPTETDENKYISQDLPLMKDFNELAQLSGGSAAFNIMIKGANVTSPEALNWMLGVEGKILSQSAVPVVGATGIADTVAQINQGQIPPTQAAVDQALGYVPALLKGNLLTPDDAMANITVRTGPGISTDQLKELKNAIEGYITSPPAGIKATVTGQGVIGLEIMNSLTSGRTEMTLLGIALVFLGLFLLFRFNGARALIATLPVAMIIGWSSIVMYLGHIKYTALTATLGSLIIGIGVEFTILIMMRYNEERKKGEAPEVAMTTAMTKIGRAVITSGLTVVGGFGALLFARDFPILTDFGAVTMINVGFALVSSLVVLPTIIVAVDKRKSVPVKVAAQIG</sequence>
<evidence type="ECO:0000256" key="6">
    <source>
        <dbReference type="SAM" id="Phobius"/>
    </source>
</evidence>
<evidence type="ECO:0000256" key="1">
    <source>
        <dbReference type="ARBA" id="ARBA00004651"/>
    </source>
</evidence>
<dbReference type="Gene3D" id="1.20.1640.10">
    <property type="entry name" value="Multidrug efflux transporter AcrB transmembrane domain"/>
    <property type="match status" value="2"/>
</dbReference>
<feature type="transmembrane region" description="Helical" evidence="6">
    <location>
        <begin position="695"/>
        <end position="716"/>
    </location>
</feature>
<feature type="transmembrane region" description="Helical" evidence="6">
    <location>
        <begin position="313"/>
        <end position="333"/>
    </location>
</feature>
<comment type="subcellular location">
    <subcellularLocation>
        <location evidence="1">Cell membrane</location>
        <topology evidence="1">Multi-pass membrane protein</topology>
    </subcellularLocation>
</comment>
<name>A0A1P8F5D6_9CHLR</name>
<protein>
    <recommendedName>
        <fullName evidence="7">SSD domain-containing protein</fullName>
    </recommendedName>
</protein>
<evidence type="ECO:0000313" key="8">
    <source>
        <dbReference type="EMBL" id="APV43697.1"/>
    </source>
</evidence>
<feature type="transmembrane region" description="Helical" evidence="6">
    <location>
        <begin position="728"/>
        <end position="751"/>
    </location>
</feature>
<evidence type="ECO:0000256" key="5">
    <source>
        <dbReference type="ARBA" id="ARBA00023136"/>
    </source>
</evidence>
<dbReference type="SUPFAM" id="SSF82866">
    <property type="entry name" value="Multidrug efflux transporter AcrB transmembrane domain"/>
    <property type="match status" value="2"/>
</dbReference>
<reference evidence="9" key="1">
    <citation type="submission" date="2016-11" db="EMBL/GenBank/DDBJ databases">
        <title>Dehalogenimonas formicexedens sp. nov., a chlorinated alkane respiring bacterium isolated from contaminated groundwater.</title>
        <authorList>
            <person name="Key T.A."/>
            <person name="Bowman K.S."/>
            <person name="Lee I."/>
            <person name="Chun J."/>
            <person name="Albuquerque L."/>
            <person name="da Costa M.S."/>
            <person name="Rainey F.A."/>
            <person name="Moe W.M."/>
        </authorList>
    </citation>
    <scope>NUCLEOTIDE SEQUENCE [LARGE SCALE GENOMIC DNA]</scope>
    <source>
        <strain evidence="9">NSZ-14</strain>
    </source>
</reference>
<dbReference type="RefSeq" id="WP_076003483.1">
    <property type="nucleotide sequence ID" value="NZ_CP018258.1"/>
</dbReference>
<feature type="transmembrane region" description="Helical" evidence="6">
    <location>
        <begin position="403"/>
        <end position="424"/>
    </location>
</feature>
<evidence type="ECO:0000256" key="2">
    <source>
        <dbReference type="ARBA" id="ARBA00022475"/>
    </source>
</evidence>
<feature type="domain" description="SSD" evidence="7">
    <location>
        <begin position="248"/>
        <end position="367"/>
    </location>
</feature>
<keyword evidence="5 6" id="KW-0472">Membrane</keyword>
<dbReference type="STRING" id="1839801.Dform_00337"/>
<dbReference type="InterPro" id="IPR050545">
    <property type="entry name" value="Mycobact_MmpL"/>
</dbReference>
<feature type="domain" description="SSD" evidence="7">
    <location>
        <begin position="639"/>
        <end position="750"/>
    </location>
</feature>
<feature type="transmembrane region" description="Helical" evidence="6">
    <location>
        <begin position="215"/>
        <end position="238"/>
    </location>
</feature>
<accession>A0A1P8F5D6</accession>
<feature type="transmembrane region" description="Helical" evidence="6">
    <location>
        <begin position="623"/>
        <end position="644"/>
    </location>
</feature>
<dbReference type="AlphaFoldDB" id="A0A1P8F5D6"/>
<evidence type="ECO:0000313" key="9">
    <source>
        <dbReference type="Proteomes" id="UP000185934"/>
    </source>
</evidence>
<gene>
    <name evidence="8" type="ORF">Dform_00337</name>
</gene>
<feature type="transmembrane region" description="Helical" evidence="6">
    <location>
        <begin position="600"/>
        <end position="616"/>
    </location>
</feature>
<dbReference type="OrthoDB" id="9782006at2"/>
<dbReference type="Pfam" id="PF03176">
    <property type="entry name" value="MMPL"/>
    <property type="match status" value="2"/>
</dbReference>
<proteinExistence type="predicted"/>
<evidence type="ECO:0000259" key="7">
    <source>
        <dbReference type="PROSITE" id="PS50156"/>
    </source>
</evidence>
<dbReference type="InterPro" id="IPR004869">
    <property type="entry name" value="MMPL_dom"/>
</dbReference>
<keyword evidence="3 6" id="KW-0812">Transmembrane</keyword>
<dbReference type="PROSITE" id="PS50156">
    <property type="entry name" value="SSD"/>
    <property type="match status" value="2"/>
</dbReference>
<keyword evidence="9" id="KW-1185">Reference proteome</keyword>
<dbReference type="NCBIfam" id="TIGR00921">
    <property type="entry name" value="2A067"/>
    <property type="match status" value="1"/>
</dbReference>
<dbReference type="PANTHER" id="PTHR33406">
    <property type="entry name" value="MEMBRANE PROTEIN MJ1562-RELATED"/>
    <property type="match status" value="1"/>
</dbReference>
<organism evidence="8 9">
    <name type="scientific">Dehalogenimonas formicexedens</name>
    <dbReference type="NCBI Taxonomy" id="1839801"/>
    <lineage>
        <taxon>Bacteria</taxon>
        <taxon>Bacillati</taxon>
        <taxon>Chloroflexota</taxon>
        <taxon>Dehalococcoidia</taxon>
        <taxon>Dehalococcoidales</taxon>
        <taxon>Dehalococcoidaceae</taxon>
        <taxon>Dehalogenimonas</taxon>
    </lineage>
</organism>